<feature type="region of interest" description="Disordered" evidence="1">
    <location>
        <begin position="27"/>
        <end position="230"/>
    </location>
</feature>
<dbReference type="KEGG" id="btab:109037610"/>
<feature type="compositionally biased region" description="Polar residues" evidence="1">
    <location>
        <begin position="198"/>
        <end position="216"/>
    </location>
</feature>
<reference evidence="3" key="1">
    <citation type="submission" date="2021-12" db="EMBL/GenBank/DDBJ databases">
        <authorList>
            <person name="King R."/>
        </authorList>
    </citation>
    <scope>NUCLEOTIDE SEQUENCE</scope>
</reference>
<feature type="compositionally biased region" description="Polar residues" evidence="1">
    <location>
        <begin position="145"/>
        <end position="154"/>
    </location>
</feature>
<name>A0A9P0G3V3_BEMTA</name>
<evidence type="ECO:0000313" key="3">
    <source>
        <dbReference type="EMBL" id="CAH0770048.1"/>
    </source>
</evidence>
<evidence type="ECO:0000256" key="1">
    <source>
        <dbReference type="SAM" id="MobiDB-lite"/>
    </source>
</evidence>
<proteinExistence type="predicted"/>
<feature type="compositionally biased region" description="Basic and acidic residues" evidence="1">
    <location>
        <begin position="135"/>
        <end position="144"/>
    </location>
</feature>
<feature type="region of interest" description="Disordered" evidence="1">
    <location>
        <begin position="264"/>
        <end position="341"/>
    </location>
</feature>
<protein>
    <submittedName>
        <fullName evidence="3">Uncharacterized protein</fullName>
    </submittedName>
</protein>
<feature type="compositionally biased region" description="Basic and acidic residues" evidence="1">
    <location>
        <begin position="60"/>
        <end position="70"/>
    </location>
</feature>
<feature type="region of interest" description="Disordered" evidence="1">
    <location>
        <begin position="452"/>
        <end position="488"/>
    </location>
</feature>
<evidence type="ECO:0000313" key="4">
    <source>
        <dbReference type="Proteomes" id="UP001152759"/>
    </source>
</evidence>
<feature type="chain" id="PRO_5040170666" evidence="2">
    <location>
        <begin position="21"/>
        <end position="537"/>
    </location>
</feature>
<accession>A0A9P0G3V3</accession>
<feature type="compositionally biased region" description="Basic and acidic residues" evidence="1">
    <location>
        <begin position="155"/>
        <end position="179"/>
    </location>
</feature>
<organism evidence="3 4">
    <name type="scientific">Bemisia tabaci</name>
    <name type="common">Sweetpotato whitefly</name>
    <name type="synonym">Aleurodes tabaci</name>
    <dbReference type="NCBI Taxonomy" id="7038"/>
    <lineage>
        <taxon>Eukaryota</taxon>
        <taxon>Metazoa</taxon>
        <taxon>Ecdysozoa</taxon>
        <taxon>Arthropoda</taxon>
        <taxon>Hexapoda</taxon>
        <taxon>Insecta</taxon>
        <taxon>Pterygota</taxon>
        <taxon>Neoptera</taxon>
        <taxon>Paraneoptera</taxon>
        <taxon>Hemiptera</taxon>
        <taxon>Sternorrhyncha</taxon>
        <taxon>Aleyrodoidea</taxon>
        <taxon>Aleyrodidae</taxon>
        <taxon>Aleyrodinae</taxon>
        <taxon>Bemisia</taxon>
    </lineage>
</organism>
<feature type="region of interest" description="Disordered" evidence="1">
    <location>
        <begin position="353"/>
        <end position="383"/>
    </location>
</feature>
<evidence type="ECO:0000256" key="2">
    <source>
        <dbReference type="SAM" id="SignalP"/>
    </source>
</evidence>
<feature type="compositionally biased region" description="Basic and acidic residues" evidence="1">
    <location>
        <begin position="111"/>
        <end position="127"/>
    </location>
</feature>
<keyword evidence="4" id="KW-1185">Reference proteome</keyword>
<dbReference type="EMBL" id="OU963865">
    <property type="protein sequence ID" value="CAH0770048.1"/>
    <property type="molecule type" value="Genomic_DNA"/>
</dbReference>
<feature type="compositionally biased region" description="Polar residues" evidence="1">
    <location>
        <begin position="73"/>
        <end position="87"/>
    </location>
</feature>
<keyword evidence="2" id="KW-0732">Signal</keyword>
<dbReference type="Proteomes" id="UP001152759">
    <property type="component" value="Chromosome 4"/>
</dbReference>
<feature type="compositionally biased region" description="Acidic residues" evidence="1">
    <location>
        <begin position="38"/>
        <end position="52"/>
    </location>
</feature>
<feature type="compositionally biased region" description="Polar residues" evidence="1">
    <location>
        <begin position="357"/>
        <end position="381"/>
    </location>
</feature>
<sequence>MRCQFVLTVWILLLCHQAHSAALTARGLPEGSPAEGPLLDDEEYEDEFEPAEDLGNLDSAEAKESKHPPQGEDPTNTGRNDNTNPSTEPEAKQVTDKTSQAEAKETPVTPKPEEKNGSPARPSEEALKTGSQTEASKEPEKKVPENQNGSQPKGTTDDGKPADGTKGLSDEQKQADKNARRSKWKLARDKLTGPKSEIGNQQNAAVNPQGVTQKSEPSPKGGKTLALAEKKPVAVSGSISDLLSVIGKRVNSFSDINKKRLPLQVPQQRRVPKMGAKSLPVAGKSLPVTGKPLPVTAKSIPTKPAPSLGAKSLPSEEPPKRGFYDDDDDDDTFSHRLSPFARRKQAERLAKLYASRNGPSTTPTTRSQKTPSAVPLTSNAGTEEYEKLLARRGRQLDELEEEKEKPKMATKALPERLKSVSGTFEDIASQLDNNIKSVSAVNKDKLRAGKMKARGGPVFNTGARVEEGGGGKMSRRGGPDPCPCYNKYSPVNVVRRTVKRVVRAVKSGTNSLYDVADAGLDKTKDVKDAARNDLVDR</sequence>
<gene>
    <name evidence="3" type="ORF">BEMITA_LOCUS6960</name>
</gene>
<feature type="signal peptide" evidence="2">
    <location>
        <begin position="1"/>
        <end position="20"/>
    </location>
</feature>
<dbReference type="AlphaFoldDB" id="A0A9P0G3V3"/>